<organism evidence="1 2">
    <name type="scientific">Dethiosulfatibacter aminovorans DSM 17477</name>
    <dbReference type="NCBI Taxonomy" id="1121476"/>
    <lineage>
        <taxon>Bacteria</taxon>
        <taxon>Bacillati</taxon>
        <taxon>Bacillota</taxon>
        <taxon>Tissierellia</taxon>
        <taxon>Dethiosulfatibacter</taxon>
    </lineage>
</organism>
<evidence type="ECO:0000313" key="1">
    <source>
        <dbReference type="EMBL" id="SHJ88069.1"/>
    </source>
</evidence>
<evidence type="ECO:0000313" key="2">
    <source>
        <dbReference type="Proteomes" id="UP000184052"/>
    </source>
</evidence>
<evidence type="ECO:0008006" key="3">
    <source>
        <dbReference type="Google" id="ProtNLM"/>
    </source>
</evidence>
<name>A0A1M6MX98_9FIRM</name>
<reference evidence="1 2" key="1">
    <citation type="submission" date="2016-11" db="EMBL/GenBank/DDBJ databases">
        <authorList>
            <person name="Jaros S."/>
            <person name="Januszkiewicz K."/>
            <person name="Wedrychowicz H."/>
        </authorList>
    </citation>
    <scope>NUCLEOTIDE SEQUENCE [LARGE SCALE GENOMIC DNA]</scope>
    <source>
        <strain evidence="1 2">DSM 17477</strain>
    </source>
</reference>
<dbReference type="STRING" id="1121476.SAMN02745751_03621"/>
<proteinExistence type="predicted"/>
<protein>
    <recommendedName>
        <fullName evidence="3">DUF429 domain-containing protein</fullName>
    </recommendedName>
</protein>
<sequence length="248" mass="28307">MKPRRIVSIGWDVGGWMGKKQGFSMSLWDYEKEEFSWIGKPSEMSLPKNRLITPDEIMGILSSTFSDRELDEYQIIIAIDAPLGYPEAFVKFISSEDVISAKPDKEINNPLAYRDTERHIHKVFDKKPLSSVFDKIGNNATVAISHIRTWSSEHEYIVQPSNRCSKREIIEVYPALVKGNDFLQELFDEIIPDTVKRESDAYDSAICSIMGLKYYLGEEFLGVPVAVGPVEDIEQKEGWIYYLIGPTN</sequence>
<dbReference type="EMBL" id="FQZL01000051">
    <property type="protein sequence ID" value="SHJ88069.1"/>
    <property type="molecule type" value="Genomic_DNA"/>
</dbReference>
<dbReference type="AlphaFoldDB" id="A0A1M6MX98"/>
<dbReference type="OrthoDB" id="2111554at2"/>
<accession>A0A1M6MX98</accession>
<gene>
    <name evidence="1" type="ORF">SAMN02745751_03621</name>
</gene>
<keyword evidence="2" id="KW-1185">Reference proteome</keyword>
<dbReference type="RefSeq" id="WP_073051063.1">
    <property type="nucleotide sequence ID" value="NZ_FQZL01000051.1"/>
</dbReference>
<dbReference type="Proteomes" id="UP000184052">
    <property type="component" value="Unassembled WGS sequence"/>
</dbReference>